<reference evidence="2" key="1">
    <citation type="journal article" date="2022" name="Nat. Commun.">
        <title>Chromosome evolution and the genetic basis of agronomically important traits in greater yam.</title>
        <authorList>
            <person name="Bredeson J.V."/>
            <person name="Lyons J.B."/>
            <person name="Oniyinde I.O."/>
            <person name="Okereke N.R."/>
            <person name="Kolade O."/>
            <person name="Nnabue I."/>
            <person name="Nwadili C.O."/>
            <person name="Hribova E."/>
            <person name="Parker M."/>
            <person name="Nwogha J."/>
            <person name="Shu S."/>
            <person name="Carlson J."/>
            <person name="Kariba R."/>
            <person name="Muthemba S."/>
            <person name="Knop K."/>
            <person name="Barton G.J."/>
            <person name="Sherwood A.V."/>
            <person name="Lopez-Montes A."/>
            <person name="Asiedu R."/>
            <person name="Jamnadass R."/>
            <person name="Muchugi A."/>
            <person name="Goodstein D."/>
            <person name="Egesi C.N."/>
            <person name="Featherston J."/>
            <person name="Asfaw A."/>
            <person name="Simpson G.G."/>
            <person name="Dolezel J."/>
            <person name="Hendre P.S."/>
            <person name="Van Deynze A."/>
            <person name="Kumar P.L."/>
            <person name="Obidiegwu J.E."/>
            <person name="Bhattacharjee R."/>
            <person name="Rokhsar D.S."/>
        </authorList>
    </citation>
    <scope>NUCLEOTIDE SEQUENCE [LARGE SCALE GENOMIC DNA]</scope>
    <source>
        <strain evidence="2">cv. TDa95/00328</strain>
    </source>
</reference>
<gene>
    <name evidence="1" type="ORF">IHE45_07G060500</name>
</gene>
<comment type="caution">
    <text evidence="1">The sequence shown here is derived from an EMBL/GenBank/DDBJ whole genome shotgun (WGS) entry which is preliminary data.</text>
</comment>
<accession>A0ACB7VRQ3</accession>
<protein>
    <submittedName>
        <fullName evidence="1">NosL/MerB-like protein</fullName>
    </submittedName>
</protein>
<sequence length="712" mass="80835">MNPESLIASAGLNMGLALIVLSLFSVLKKQPSNAPVYYPRRLAAGEDIPFDRGFSINRLRPSVSWIPRSFRISEDEILRRCGLDALVVIRLFKFGIKIFTVCSVMGLLILAPVNYTGKKDSTNDVSHSMDSFSVSNVRSGSSRLWVHFACLFFVSAYVLYLLHKEYKGILDKRIQHIYNLRNQPNQFTVLVRGIPLCIEHGAYGCSVDHFFSKHHPDIYHTYQMVYDGKSIEKLLNQASSVEKKLEKLQQRVDKGQSIVSVFCSISQSNTDDILDQENKLEQLYQKIRLGQSEYFHKQKELPSAFVSFKLRQGMALVSQTQQHVHPLMWITEATPEPRDILWSNLAISYNRLVICKVGVSIAATLLTIFFALPVTAVQGIVQLEKLKKWFPPARAVQLIPGLGSIVTGYLPSVILNGFIYVVPYAMLSMASIEGFVSRSKMEMKACSMVFYFLVGNVFFLSLLSGSLLDQIGETFTHPKDFLGHLASAVSAQSDFFISYILTDGLSGFSLEILQLGFISWHFLRSHSFGRSSKEKPYLYGFPYYRVIPTISLAILIGMIYAVVAPMLLPFLIPYFFLGYVVYINQMQDVYEIIYETHGQYWPHIHQYIFMAVILMQITMIGLFGLKSKPEASILTIVLLILSLLFNEYCKVRFRPPFYHFSIQQAKEIDDLDELEGQLEAHRETAVNAYRPHWMSPVNISESSSTEPLLSSC</sequence>
<evidence type="ECO:0000313" key="2">
    <source>
        <dbReference type="Proteomes" id="UP000827976"/>
    </source>
</evidence>
<proteinExistence type="predicted"/>
<dbReference type="Proteomes" id="UP000827976">
    <property type="component" value="Chromosome 7"/>
</dbReference>
<keyword evidence="2" id="KW-1185">Reference proteome</keyword>
<evidence type="ECO:0000313" key="1">
    <source>
        <dbReference type="EMBL" id="KAH7677109.1"/>
    </source>
</evidence>
<name>A0ACB7VRQ3_DIOAL</name>
<organism evidence="1 2">
    <name type="scientific">Dioscorea alata</name>
    <name type="common">Purple yam</name>
    <dbReference type="NCBI Taxonomy" id="55571"/>
    <lineage>
        <taxon>Eukaryota</taxon>
        <taxon>Viridiplantae</taxon>
        <taxon>Streptophyta</taxon>
        <taxon>Embryophyta</taxon>
        <taxon>Tracheophyta</taxon>
        <taxon>Spermatophyta</taxon>
        <taxon>Magnoliopsida</taxon>
        <taxon>Liliopsida</taxon>
        <taxon>Dioscoreales</taxon>
        <taxon>Dioscoreaceae</taxon>
        <taxon>Dioscorea</taxon>
    </lineage>
</organism>
<dbReference type="EMBL" id="CM037017">
    <property type="protein sequence ID" value="KAH7677109.1"/>
    <property type="molecule type" value="Genomic_DNA"/>
</dbReference>